<feature type="transmembrane region" description="Helical" evidence="7">
    <location>
        <begin position="77"/>
        <end position="99"/>
    </location>
</feature>
<accession>A0A1D1YJJ7</accession>
<evidence type="ECO:0000313" key="8">
    <source>
        <dbReference type="EMBL" id="JAT54809.1"/>
    </source>
</evidence>
<dbReference type="EMBL" id="GDJX01013127">
    <property type="protein sequence ID" value="JAT54809.1"/>
    <property type="molecule type" value="Transcribed_RNA"/>
</dbReference>
<evidence type="ECO:0000256" key="4">
    <source>
        <dbReference type="ARBA" id="ARBA00022989"/>
    </source>
</evidence>
<organism evidence="8">
    <name type="scientific">Anthurium amnicola</name>
    <dbReference type="NCBI Taxonomy" id="1678845"/>
    <lineage>
        <taxon>Eukaryota</taxon>
        <taxon>Viridiplantae</taxon>
        <taxon>Streptophyta</taxon>
        <taxon>Embryophyta</taxon>
        <taxon>Tracheophyta</taxon>
        <taxon>Spermatophyta</taxon>
        <taxon>Magnoliopsida</taxon>
        <taxon>Liliopsida</taxon>
        <taxon>Araceae</taxon>
        <taxon>Pothoideae</taxon>
        <taxon>Potheae</taxon>
        <taxon>Anthurium</taxon>
    </lineage>
</organism>
<dbReference type="Pfam" id="PF13520">
    <property type="entry name" value="AA_permease_2"/>
    <property type="match status" value="1"/>
</dbReference>
<gene>
    <name evidence="8" type="primary">SPBC15C4.04c_9</name>
    <name evidence="8" type="ORF">g.56326</name>
</gene>
<evidence type="ECO:0000256" key="5">
    <source>
        <dbReference type="ARBA" id="ARBA00023136"/>
    </source>
</evidence>
<dbReference type="PROSITE" id="PS00218">
    <property type="entry name" value="AMINO_ACID_PERMEASE_1"/>
    <property type="match status" value="1"/>
</dbReference>
<name>A0A1D1YJJ7_9ARAE</name>
<feature type="region of interest" description="Disordered" evidence="6">
    <location>
        <begin position="1"/>
        <end position="22"/>
    </location>
</feature>
<dbReference type="PANTHER" id="PTHR45649:SF30">
    <property type="entry name" value="AMINO-ACID PERMEASE BAT1"/>
    <property type="match status" value="1"/>
</dbReference>
<dbReference type="PANTHER" id="PTHR45649">
    <property type="entry name" value="AMINO-ACID PERMEASE BAT1"/>
    <property type="match status" value="1"/>
</dbReference>
<comment type="subcellular location">
    <subcellularLocation>
        <location evidence="1">Membrane</location>
        <topology evidence="1">Multi-pass membrane protein</topology>
    </subcellularLocation>
</comment>
<reference evidence="8" key="1">
    <citation type="submission" date="2015-07" db="EMBL/GenBank/DDBJ databases">
        <title>Transcriptome Assembly of Anthurium amnicola.</title>
        <authorList>
            <person name="Suzuki J."/>
        </authorList>
    </citation>
    <scope>NUCLEOTIDE SEQUENCE</scope>
</reference>
<dbReference type="GO" id="GO:0005313">
    <property type="term" value="F:L-glutamate transmembrane transporter activity"/>
    <property type="evidence" value="ECO:0007669"/>
    <property type="project" value="TreeGrafter"/>
</dbReference>
<dbReference type="FunFam" id="1.20.1740.10:FF:000104">
    <property type="entry name" value="Amino-acid permease BAT1"/>
    <property type="match status" value="1"/>
</dbReference>
<evidence type="ECO:0000256" key="3">
    <source>
        <dbReference type="ARBA" id="ARBA00022692"/>
    </source>
</evidence>
<sequence>MVLKRDEPHQLTEGHNGQGAAMDSGHVRLHELGYKQELKRDLTVLSNFAFSFSIISVLTGVTTLYNTGLNFGGPIAMVYGWFFTGFFTMAVGLSMAEICSAYPTSGGLYYWSARLSGKDWAPFASWLTGWFNIVGQWAVTTSVDFSLAQLLQVIILLSTGGKNGEGYSASKYVVICFHGGILLMHALLNSLSISWLSFFGQFAAAWNVMGRKLQFS</sequence>
<dbReference type="Gene3D" id="1.20.1740.10">
    <property type="entry name" value="Amino acid/polyamine transporter I"/>
    <property type="match status" value="1"/>
</dbReference>
<dbReference type="GO" id="GO:0015189">
    <property type="term" value="F:L-lysine transmembrane transporter activity"/>
    <property type="evidence" value="ECO:0007669"/>
    <property type="project" value="TreeGrafter"/>
</dbReference>
<evidence type="ECO:0000256" key="1">
    <source>
        <dbReference type="ARBA" id="ARBA00004141"/>
    </source>
</evidence>
<protein>
    <submittedName>
        <fullName evidence="8">Putative amino-acid permease C15C4.04c</fullName>
    </submittedName>
</protein>
<dbReference type="InterPro" id="IPR004840">
    <property type="entry name" value="Amino_acid_permease_CS"/>
</dbReference>
<keyword evidence="3 7" id="KW-0812">Transmembrane</keyword>
<dbReference type="GO" id="GO:0015180">
    <property type="term" value="F:L-alanine transmembrane transporter activity"/>
    <property type="evidence" value="ECO:0007669"/>
    <property type="project" value="TreeGrafter"/>
</dbReference>
<evidence type="ECO:0000256" key="6">
    <source>
        <dbReference type="SAM" id="MobiDB-lite"/>
    </source>
</evidence>
<dbReference type="GO" id="GO:0016020">
    <property type="term" value="C:membrane"/>
    <property type="evidence" value="ECO:0007669"/>
    <property type="project" value="UniProtKB-SubCell"/>
</dbReference>
<feature type="transmembrane region" description="Helical" evidence="7">
    <location>
        <begin position="44"/>
        <end position="65"/>
    </location>
</feature>
<dbReference type="AlphaFoldDB" id="A0A1D1YJJ7"/>
<proteinExistence type="predicted"/>
<feature type="compositionally biased region" description="Basic and acidic residues" evidence="6">
    <location>
        <begin position="1"/>
        <end position="12"/>
    </location>
</feature>
<evidence type="ECO:0000256" key="2">
    <source>
        <dbReference type="ARBA" id="ARBA00022448"/>
    </source>
</evidence>
<keyword evidence="4 7" id="KW-1133">Transmembrane helix</keyword>
<dbReference type="GO" id="GO:0015185">
    <property type="term" value="F:gamma-aminobutyric acid transmembrane transporter activity"/>
    <property type="evidence" value="ECO:0007669"/>
    <property type="project" value="TreeGrafter"/>
</dbReference>
<keyword evidence="2" id="KW-0813">Transport</keyword>
<dbReference type="InterPro" id="IPR002293">
    <property type="entry name" value="AA/rel_permease1"/>
</dbReference>
<evidence type="ECO:0000256" key="7">
    <source>
        <dbReference type="SAM" id="Phobius"/>
    </source>
</evidence>
<keyword evidence="5 7" id="KW-0472">Membrane</keyword>